<evidence type="ECO:0000313" key="1">
    <source>
        <dbReference type="EMBL" id="MBA2932681.1"/>
    </source>
</evidence>
<dbReference type="AlphaFoldDB" id="A0A838L012"/>
<dbReference type="Proteomes" id="UP000570166">
    <property type="component" value="Unassembled WGS sequence"/>
</dbReference>
<sequence>MFDIIIRYQDGREARHEGCPATINAAMSVALDTADELGHDMTAEDPRRARSVEIWEGEDMQLSITVLAGGLLSDAGVPAAR</sequence>
<dbReference type="EMBL" id="JACEIB010000001">
    <property type="protein sequence ID" value="MBA2932681.1"/>
    <property type="molecule type" value="Genomic_DNA"/>
</dbReference>
<organism evidence="1 2">
    <name type="scientific">Sphingomonas chungangi</name>
    <dbReference type="NCBI Taxonomy" id="2683589"/>
    <lineage>
        <taxon>Bacteria</taxon>
        <taxon>Pseudomonadati</taxon>
        <taxon>Pseudomonadota</taxon>
        <taxon>Alphaproteobacteria</taxon>
        <taxon>Sphingomonadales</taxon>
        <taxon>Sphingomonadaceae</taxon>
        <taxon>Sphingomonas</taxon>
    </lineage>
</organism>
<protein>
    <submittedName>
        <fullName evidence="1">Uncharacterized protein</fullName>
    </submittedName>
</protein>
<proteinExistence type="predicted"/>
<keyword evidence="2" id="KW-1185">Reference proteome</keyword>
<comment type="caution">
    <text evidence="1">The sequence shown here is derived from an EMBL/GenBank/DDBJ whole genome shotgun (WGS) entry which is preliminary data.</text>
</comment>
<evidence type="ECO:0000313" key="2">
    <source>
        <dbReference type="Proteomes" id="UP000570166"/>
    </source>
</evidence>
<gene>
    <name evidence="1" type="ORF">HZF05_01105</name>
</gene>
<dbReference type="RefSeq" id="WP_160364784.1">
    <property type="nucleotide sequence ID" value="NZ_JACEIB010000001.1"/>
</dbReference>
<name>A0A838L012_9SPHN</name>
<reference evidence="1 2" key="1">
    <citation type="submission" date="2020-07" db="EMBL/GenBank/DDBJ databases">
        <authorList>
            <person name="Sun Q."/>
        </authorList>
    </citation>
    <scope>NUCLEOTIDE SEQUENCE [LARGE SCALE GENOMIC DNA]</scope>
    <source>
        <strain evidence="1 2">CGMCC 1.13654</strain>
    </source>
</reference>
<accession>A0A838L012</accession>